<dbReference type="RefSeq" id="XP_029232433.1">
    <property type="nucleotide sequence ID" value="XM_029367475.1"/>
</dbReference>
<comment type="function">
    <text evidence="1">Essential component of the TIM23 complex, a complex that mediates the translocation of transit peptide-containing proteins across the mitochondrial inner membrane.</text>
</comment>
<gene>
    <name evidence="4" type="ORF">Tco025E_00534</name>
</gene>
<dbReference type="InterPro" id="IPR004274">
    <property type="entry name" value="FCP1_dom"/>
</dbReference>
<dbReference type="PANTHER" id="PTHR12210">
    <property type="entry name" value="DULLARD PROTEIN PHOSPHATASE"/>
    <property type="match status" value="1"/>
</dbReference>
<sequence>MTTGRARRARPAASPNGGRAAGQRRGARRRSAVRGPHNRQRLRSSARVRASVAATELCLAACLATTDGIRDGEEQASSVLSEVDVINDVIQEFLLESEEDDDEVEEFNHMAIFHAAKPFLNCSRRRKDGRVGETRKVFSVPPSRPAASGTLFEPGLTLAEAMLPNHGGVRCRRWRSKALLPCDRGLPLAPLCIVVDLDETLVQARGECVHPRPYVKEFLDVCHTEGCEVVVWSAGVPSHVNTVVRAVAKASQRTDWFHHVISRHDKWYRGEGDGAKDLSSLGRAVNRVLMIDNSPRSIQLHPQHSVLVEDYNQPASQDNTLRVVSDLVRRLVAALRGVEMTSSVSIPSLLAEDAALVDLLLRFSGPSNGEITVRGRGLRYSPQTEFARRSYGGEHPLLPRRSGA</sequence>
<dbReference type="InterPro" id="IPR036412">
    <property type="entry name" value="HAD-like_sf"/>
</dbReference>
<keyword evidence="5" id="KW-1185">Reference proteome</keyword>
<feature type="domain" description="FCP1 homology" evidence="3">
    <location>
        <begin position="186"/>
        <end position="331"/>
    </location>
</feature>
<dbReference type="GO" id="GO:0015031">
    <property type="term" value="P:protein transport"/>
    <property type="evidence" value="ECO:0007669"/>
    <property type="project" value="UniProtKB-KW"/>
</dbReference>
<dbReference type="Proteomes" id="UP000284403">
    <property type="component" value="Unassembled WGS sequence"/>
</dbReference>
<keyword evidence="1" id="KW-0809">Transit peptide</keyword>
<comment type="similarity">
    <text evidence="1">Belongs to the TIM50 family.</text>
</comment>
<feature type="region of interest" description="Disordered" evidence="2">
    <location>
        <begin position="1"/>
        <end position="46"/>
    </location>
</feature>
<dbReference type="InterPro" id="IPR023214">
    <property type="entry name" value="HAD_sf"/>
</dbReference>
<dbReference type="GeneID" id="40314145"/>
<feature type="compositionally biased region" description="Low complexity" evidence="2">
    <location>
        <begin position="11"/>
        <end position="24"/>
    </location>
</feature>
<evidence type="ECO:0000256" key="2">
    <source>
        <dbReference type="SAM" id="MobiDB-lite"/>
    </source>
</evidence>
<evidence type="ECO:0000256" key="1">
    <source>
        <dbReference type="RuleBase" id="RU365079"/>
    </source>
</evidence>
<dbReference type="PROSITE" id="PS50969">
    <property type="entry name" value="FCP1"/>
    <property type="match status" value="1"/>
</dbReference>
<dbReference type="SMART" id="SM00577">
    <property type="entry name" value="CPDc"/>
    <property type="match status" value="1"/>
</dbReference>
<dbReference type="InterPro" id="IPR050365">
    <property type="entry name" value="TIM50"/>
</dbReference>
<feature type="compositionally biased region" description="Basic residues" evidence="2">
    <location>
        <begin position="25"/>
        <end position="46"/>
    </location>
</feature>
<comment type="subunit">
    <text evidence="1">Component of the TIM23 complex.</text>
</comment>
<comment type="subcellular location">
    <subcellularLocation>
        <location evidence="1">Mitochondrion inner membrane</location>
        <topology evidence="1">Single-pass membrane protein</topology>
    </subcellularLocation>
</comment>
<dbReference type="Gene3D" id="3.40.50.1000">
    <property type="entry name" value="HAD superfamily/HAD-like"/>
    <property type="match status" value="1"/>
</dbReference>
<name>A0A422QB95_9TRYP</name>
<feature type="compositionally biased region" description="Basic residues" evidence="2">
    <location>
        <begin position="1"/>
        <end position="10"/>
    </location>
</feature>
<evidence type="ECO:0000313" key="5">
    <source>
        <dbReference type="Proteomes" id="UP000284403"/>
    </source>
</evidence>
<proteinExistence type="inferred from homology"/>
<dbReference type="AlphaFoldDB" id="A0A422QB95"/>
<reference evidence="4 5" key="1">
    <citation type="journal article" date="2018" name="BMC Genomics">
        <title>Genomic comparison of Trypanosoma conorhini and Trypanosoma rangeli to Trypanosoma cruzi strains of high and low virulence.</title>
        <authorList>
            <person name="Bradwell K.R."/>
            <person name="Koparde V.N."/>
            <person name="Matveyev A.V."/>
            <person name="Serrano M.G."/>
            <person name="Alves J.M."/>
            <person name="Parikh H."/>
            <person name="Huang B."/>
            <person name="Lee V."/>
            <person name="Espinosa-Alvarez O."/>
            <person name="Ortiz P.A."/>
            <person name="Costa-Martins A.G."/>
            <person name="Teixeira M.M."/>
            <person name="Buck G.A."/>
        </authorList>
    </citation>
    <scope>NUCLEOTIDE SEQUENCE [LARGE SCALE GENOMIC DNA]</scope>
    <source>
        <strain evidence="4 5">025E</strain>
    </source>
</reference>
<keyword evidence="1" id="KW-0496">Mitochondrion</keyword>
<dbReference type="SUPFAM" id="SSF56784">
    <property type="entry name" value="HAD-like"/>
    <property type="match status" value="1"/>
</dbReference>
<accession>A0A422QB95</accession>
<dbReference type="EMBL" id="MKKU01000012">
    <property type="protein sequence ID" value="RNF27227.1"/>
    <property type="molecule type" value="Genomic_DNA"/>
</dbReference>
<dbReference type="Pfam" id="PF03031">
    <property type="entry name" value="NIF"/>
    <property type="match status" value="1"/>
</dbReference>
<keyword evidence="1" id="KW-0811">Translocation</keyword>
<comment type="caution">
    <text evidence="4">The sequence shown here is derived from an EMBL/GenBank/DDBJ whole genome shotgun (WGS) entry which is preliminary data.</text>
</comment>
<organism evidence="4 5">
    <name type="scientific">Trypanosoma conorhini</name>
    <dbReference type="NCBI Taxonomy" id="83891"/>
    <lineage>
        <taxon>Eukaryota</taxon>
        <taxon>Discoba</taxon>
        <taxon>Euglenozoa</taxon>
        <taxon>Kinetoplastea</taxon>
        <taxon>Metakinetoplastina</taxon>
        <taxon>Trypanosomatida</taxon>
        <taxon>Trypanosomatidae</taxon>
        <taxon>Trypanosoma</taxon>
    </lineage>
</organism>
<dbReference type="GO" id="GO:0005744">
    <property type="term" value="C:TIM23 mitochondrial import inner membrane translocase complex"/>
    <property type="evidence" value="ECO:0007669"/>
    <property type="project" value="UniProtKB-UniRule"/>
</dbReference>
<keyword evidence="1" id="KW-0653">Protein transport</keyword>
<evidence type="ECO:0000259" key="3">
    <source>
        <dbReference type="PROSITE" id="PS50969"/>
    </source>
</evidence>
<evidence type="ECO:0000313" key="4">
    <source>
        <dbReference type="EMBL" id="RNF27227.1"/>
    </source>
</evidence>
<protein>
    <recommendedName>
        <fullName evidence="1">Mitochondrial import inner membrane translocase subunit TIM50</fullName>
    </recommendedName>
</protein>
<dbReference type="OrthoDB" id="277011at2759"/>
<keyword evidence="1" id="KW-0813">Transport</keyword>